<protein>
    <recommendedName>
        <fullName evidence="3">ABC-type transport auxiliary lipoprotein component domain-containing protein</fullName>
    </recommendedName>
</protein>
<evidence type="ECO:0000313" key="4">
    <source>
        <dbReference type="EMBL" id="AKX59325.1"/>
    </source>
</evidence>
<evidence type="ECO:0000259" key="3">
    <source>
        <dbReference type="Pfam" id="PF03886"/>
    </source>
</evidence>
<evidence type="ECO:0000313" key="5">
    <source>
        <dbReference type="Proteomes" id="UP000063953"/>
    </source>
</evidence>
<dbReference type="SUPFAM" id="SSF159594">
    <property type="entry name" value="XCC0632-like"/>
    <property type="match status" value="1"/>
</dbReference>
<dbReference type="EMBL" id="CP012365">
    <property type="protein sequence ID" value="AKX59325.1"/>
    <property type="molecule type" value="Genomic_DNA"/>
</dbReference>
<name>A0A0K1XD48_9GAMM</name>
<dbReference type="PROSITE" id="PS51257">
    <property type="entry name" value="PROKAR_LIPOPROTEIN"/>
    <property type="match status" value="1"/>
</dbReference>
<dbReference type="Pfam" id="PF03886">
    <property type="entry name" value="ABC_trans_aux"/>
    <property type="match status" value="1"/>
</dbReference>
<dbReference type="Gene3D" id="3.40.50.10610">
    <property type="entry name" value="ABC-type transport auxiliary lipoprotein component"/>
    <property type="match status" value="1"/>
</dbReference>
<gene>
    <name evidence="4" type="ORF">AKN88_04765</name>
</gene>
<organism evidence="4 5">
    <name type="scientific">Thiopseudomonas alkaliphila</name>
    <dbReference type="NCBI Taxonomy" id="1697053"/>
    <lineage>
        <taxon>Bacteria</taxon>
        <taxon>Pseudomonadati</taxon>
        <taxon>Pseudomonadota</taxon>
        <taxon>Gammaproteobacteria</taxon>
        <taxon>Pseudomonadales</taxon>
        <taxon>Pseudomonadaceae</taxon>
        <taxon>Thiopseudomonas</taxon>
    </lineage>
</organism>
<feature type="compositionally biased region" description="Polar residues" evidence="1">
    <location>
        <begin position="194"/>
        <end position="226"/>
    </location>
</feature>
<dbReference type="Proteomes" id="UP000063953">
    <property type="component" value="Chromosome"/>
</dbReference>
<evidence type="ECO:0000256" key="2">
    <source>
        <dbReference type="SAM" id="SignalP"/>
    </source>
</evidence>
<dbReference type="STRING" id="1697053.AKN87_06760"/>
<accession>A0A0K1XD48</accession>
<feature type="domain" description="ABC-type transport auxiliary lipoprotein component" evidence="3">
    <location>
        <begin position="32"/>
        <end position="186"/>
    </location>
</feature>
<dbReference type="InterPro" id="IPR005586">
    <property type="entry name" value="ABC_trans_aux"/>
</dbReference>
<dbReference type="RefSeq" id="WP_053100497.1">
    <property type="nucleotide sequence ID" value="NZ_CP012365.1"/>
</dbReference>
<feature type="signal peptide" evidence="2">
    <location>
        <begin position="1"/>
        <end position="18"/>
    </location>
</feature>
<dbReference type="AlphaFoldDB" id="A0A0K1XD48"/>
<feature type="region of interest" description="Disordered" evidence="1">
    <location>
        <begin position="194"/>
        <end position="246"/>
    </location>
</feature>
<feature type="chain" id="PRO_5005472212" description="ABC-type transport auxiliary lipoprotein component domain-containing protein" evidence="2">
    <location>
        <begin position="19"/>
        <end position="252"/>
    </location>
</feature>
<keyword evidence="5" id="KW-1185">Reference proteome</keyword>
<sequence length="252" mass="27429">MIKHLPVLPAVLAVLTMAGLGGCATTEPVQFYQLQSAVAAKNTKEHDLTVLLGPLKVADYLQRESILQRDADGSFSMAKGGRWAGSLQDNIGQYLVRQLAAELNTSKISLYPDRIGVEPQQQLVLSISRLDSGVQQPALIEAQWRLLDANGELLDSGLYTDNEPHQNSLDSQVKAQSALLQRLSKALSQQMRQQSAKRQVAYNQSSVRPAKTPTKSAVESASTTPTKRLATPATLPEAPVKPSAEQVEVFRF</sequence>
<keyword evidence="2" id="KW-0732">Signal</keyword>
<reference evidence="4 5" key="1">
    <citation type="journal article" date="2015" name="Genome Announc.">
        <title>Genome Sequences of Oblitimonas alkaliphila gen. nov. sp. nov. (Proposed), a Novel Bacterium of the Pseudomonadaceae Family.</title>
        <authorList>
            <person name="Lauer A.C."/>
            <person name="Nicholson A.C."/>
            <person name="Humrighouse B.W."/>
            <person name="Emery B."/>
            <person name="Drobish A."/>
            <person name="Juieng P."/>
            <person name="Loparev V."/>
            <person name="McQuiston J.R."/>
        </authorList>
    </citation>
    <scope>NUCLEOTIDE SEQUENCE [LARGE SCALE GENOMIC DNA]</scope>
    <source>
        <strain evidence="4 5">E5571</strain>
    </source>
</reference>
<evidence type="ECO:0000256" key="1">
    <source>
        <dbReference type="SAM" id="MobiDB-lite"/>
    </source>
</evidence>
<proteinExistence type="predicted"/>